<evidence type="ECO:0000256" key="1">
    <source>
        <dbReference type="ARBA" id="ARBA00004141"/>
    </source>
</evidence>
<dbReference type="GO" id="GO:0016055">
    <property type="term" value="P:Wnt signaling pathway"/>
    <property type="evidence" value="ECO:0007669"/>
    <property type="project" value="UniProtKB-KW"/>
</dbReference>
<feature type="transmembrane region" description="Helical" evidence="12">
    <location>
        <begin position="120"/>
        <end position="137"/>
    </location>
</feature>
<evidence type="ECO:0000256" key="11">
    <source>
        <dbReference type="ARBA" id="ARBA00047978"/>
    </source>
</evidence>
<dbReference type="GO" id="GO:1990698">
    <property type="term" value="F:palmitoleoyltransferase activity"/>
    <property type="evidence" value="ECO:0007669"/>
    <property type="project" value="UniProtKB-EC"/>
</dbReference>
<feature type="transmembrane region" description="Helical" evidence="12">
    <location>
        <begin position="72"/>
        <end position="90"/>
    </location>
</feature>
<feature type="transmembrane region" description="Helical" evidence="12">
    <location>
        <begin position="96"/>
        <end position="113"/>
    </location>
</feature>
<sequence>MTSADVVDQLVPEVPESWFRWPSGWGDLSKISQIQTCSRGTLASVQAQIIYSIVLTLVGRLATRSPTFVHRWLLNPFLVFLGYLSLVQWLDNPFVIRTALIGSIISAVIIKYASCKWSGYGFTLAALGYIVALEYRLPANQFTASRGCLMILAMKLSALAFDFQKSLARRRTADLPSMVSYLISPATIPFGPFFTFDQHLRSLAPQKWKQEFQSLIKASFALLIAGFCLVYSSCIIELVFPKCQCLKEYGIAQSFRFSHYFVCFLSQALAQLSGVSTVAVNPHLIEIPWSMKDVVVAWNIPMHNYLKKYIFNEVHRFGGVLALAATFATSALFHGLNFQLSTVLFSLGFYCYAEHELREKLSNRFVLSRFRRGKRNWAALIINAIFLVINVYHLIYLGMVFDGSQSDTGYSSKHTLSVWQRHHFVSPAIAAVTYLLSVLPIF</sequence>
<evidence type="ECO:0000256" key="4">
    <source>
        <dbReference type="ARBA" id="ARBA00022692"/>
    </source>
</evidence>
<evidence type="ECO:0000256" key="6">
    <source>
        <dbReference type="ARBA" id="ARBA00023136"/>
    </source>
</evidence>
<evidence type="ECO:0000256" key="10">
    <source>
        <dbReference type="ARBA" id="ARBA00040371"/>
    </source>
</evidence>
<dbReference type="AlphaFoldDB" id="A0AAF3FB44"/>
<keyword evidence="7" id="KW-0012">Acyltransferase</keyword>
<dbReference type="GO" id="GO:0061355">
    <property type="term" value="P:Wnt protein secretion"/>
    <property type="evidence" value="ECO:0007669"/>
    <property type="project" value="TreeGrafter"/>
</dbReference>
<evidence type="ECO:0000256" key="2">
    <source>
        <dbReference type="ARBA" id="ARBA00022679"/>
    </source>
</evidence>
<accession>A0AAF3FB44</accession>
<keyword evidence="6 12" id="KW-0472">Membrane</keyword>
<dbReference type="PANTHER" id="PTHR13906">
    <property type="entry name" value="PORCUPINE"/>
    <property type="match status" value="1"/>
</dbReference>
<evidence type="ECO:0000256" key="5">
    <source>
        <dbReference type="ARBA" id="ARBA00022989"/>
    </source>
</evidence>
<feature type="transmembrane region" description="Helical" evidence="12">
    <location>
        <begin position="421"/>
        <end position="441"/>
    </location>
</feature>
<keyword evidence="2" id="KW-0808">Transferase</keyword>
<dbReference type="InterPro" id="IPR049941">
    <property type="entry name" value="LPLAT_7/PORCN-like"/>
</dbReference>
<organism evidence="13 14">
    <name type="scientific">Mesorhabditis belari</name>
    <dbReference type="NCBI Taxonomy" id="2138241"/>
    <lineage>
        <taxon>Eukaryota</taxon>
        <taxon>Metazoa</taxon>
        <taxon>Ecdysozoa</taxon>
        <taxon>Nematoda</taxon>
        <taxon>Chromadorea</taxon>
        <taxon>Rhabditida</taxon>
        <taxon>Rhabditina</taxon>
        <taxon>Rhabditomorpha</taxon>
        <taxon>Rhabditoidea</taxon>
        <taxon>Rhabditidae</taxon>
        <taxon>Mesorhabditinae</taxon>
        <taxon>Mesorhabditis</taxon>
    </lineage>
</organism>
<keyword evidence="4 12" id="KW-0812">Transmembrane</keyword>
<evidence type="ECO:0000256" key="8">
    <source>
        <dbReference type="ARBA" id="ARBA00038269"/>
    </source>
</evidence>
<dbReference type="InterPro" id="IPR004299">
    <property type="entry name" value="MBOAT_fam"/>
</dbReference>
<dbReference type="EC" id="2.3.1.250" evidence="9"/>
<feature type="transmembrane region" description="Helical" evidence="12">
    <location>
        <begin position="314"/>
        <end position="332"/>
    </location>
</feature>
<name>A0AAF3FB44_9BILA</name>
<evidence type="ECO:0000313" key="13">
    <source>
        <dbReference type="Proteomes" id="UP000887575"/>
    </source>
</evidence>
<keyword evidence="3" id="KW-0879">Wnt signaling pathway</keyword>
<dbReference type="PANTHER" id="PTHR13906:SF12">
    <property type="entry name" value="PROTEIN-SERINE O-PALMITOLEOYLTRANSFERASE PORCUPINE"/>
    <property type="match status" value="1"/>
</dbReference>
<feature type="transmembrane region" description="Helical" evidence="12">
    <location>
        <begin position="143"/>
        <end position="163"/>
    </location>
</feature>
<dbReference type="GO" id="GO:0030258">
    <property type="term" value="P:lipid modification"/>
    <property type="evidence" value="ECO:0007669"/>
    <property type="project" value="TreeGrafter"/>
</dbReference>
<comment type="similarity">
    <text evidence="8">Belongs to the membrane-bound acyltransferase family. Porcupine subfamily.</text>
</comment>
<evidence type="ECO:0000256" key="7">
    <source>
        <dbReference type="ARBA" id="ARBA00023315"/>
    </source>
</evidence>
<dbReference type="GO" id="GO:0017147">
    <property type="term" value="F:Wnt-protein binding"/>
    <property type="evidence" value="ECO:0007669"/>
    <property type="project" value="TreeGrafter"/>
</dbReference>
<dbReference type="WBParaSite" id="MBELARI_LOCUS4149">
    <property type="protein sequence ID" value="MBELARI_LOCUS4149"/>
    <property type="gene ID" value="MBELARI_LOCUS4149"/>
</dbReference>
<reference evidence="14" key="1">
    <citation type="submission" date="2024-02" db="UniProtKB">
        <authorList>
            <consortium name="WormBaseParasite"/>
        </authorList>
    </citation>
    <scope>IDENTIFICATION</scope>
</reference>
<dbReference type="GO" id="GO:0016020">
    <property type="term" value="C:membrane"/>
    <property type="evidence" value="ECO:0007669"/>
    <property type="project" value="UniProtKB-SubCell"/>
</dbReference>
<dbReference type="GO" id="GO:0005783">
    <property type="term" value="C:endoplasmic reticulum"/>
    <property type="evidence" value="ECO:0007669"/>
    <property type="project" value="TreeGrafter"/>
</dbReference>
<dbReference type="Proteomes" id="UP000887575">
    <property type="component" value="Unassembled WGS sequence"/>
</dbReference>
<keyword evidence="5 12" id="KW-1133">Transmembrane helix</keyword>
<evidence type="ECO:0000313" key="14">
    <source>
        <dbReference type="WBParaSite" id="MBELARI_LOCUS4149"/>
    </source>
</evidence>
<keyword evidence="13" id="KW-1185">Reference proteome</keyword>
<proteinExistence type="inferred from homology"/>
<feature type="transmembrane region" description="Helical" evidence="12">
    <location>
        <begin position="376"/>
        <end position="401"/>
    </location>
</feature>
<comment type="catalytic activity">
    <reaction evidence="11">
        <text>[Wnt protein]-L-serine + (9Z)-hexadecenoyl-CoA = [Wnt protein]-O-(9Z)-hexadecenoyl-L-serine + CoA</text>
        <dbReference type="Rhea" id="RHEA:45336"/>
        <dbReference type="Rhea" id="RHEA-COMP:11170"/>
        <dbReference type="Rhea" id="RHEA-COMP:11171"/>
        <dbReference type="ChEBI" id="CHEBI:29999"/>
        <dbReference type="ChEBI" id="CHEBI:57287"/>
        <dbReference type="ChEBI" id="CHEBI:61540"/>
        <dbReference type="ChEBI" id="CHEBI:85189"/>
        <dbReference type="EC" id="2.3.1.250"/>
    </reaction>
</comment>
<dbReference type="Pfam" id="PF03062">
    <property type="entry name" value="MBOAT"/>
    <property type="match status" value="1"/>
</dbReference>
<protein>
    <recommendedName>
        <fullName evidence="10">Protein-serine O-palmitoleoyltransferase porcupine</fullName>
        <ecNumber evidence="9">2.3.1.250</ecNumber>
    </recommendedName>
</protein>
<evidence type="ECO:0000256" key="12">
    <source>
        <dbReference type="SAM" id="Phobius"/>
    </source>
</evidence>
<feature type="transmembrane region" description="Helical" evidence="12">
    <location>
        <begin position="215"/>
        <end position="240"/>
    </location>
</feature>
<evidence type="ECO:0000256" key="3">
    <source>
        <dbReference type="ARBA" id="ARBA00022687"/>
    </source>
</evidence>
<evidence type="ECO:0000256" key="9">
    <source>
        <dbReference type="ARBA" id="ARBA00038867"/>
    </source>
</evidence>
<comment type="subcellular location">
    <subcellularLocation>
        <location evidence="1">Membrane</location>
        <topology evidence="1">Multi-pass membrane protein</topology>
    </subcellularLocation>
</comment>